<dbReference type="AlphaFoldDB" id="A0A2W7NGD4"/>
<evidence type="ECO:0000313" key="2">
    <source>
        <dbReference type="EMBL" id="PZX19288.1"/>
    </source>
</evidence>
<proteinExistence type="predicted"/>
<dbReference type="EMBL" id="QKZK01000005">
    <property type="protein sequence ID" value="PZX19288.1"/>
    <property type="molecule type" value="Genomic_DNA"/>
</dbReference>
<dbReference type="PROSITE" id="PS51257">
    <property type="entry name" value="PROKAR_LIPOPROTEIN"/>
    <property type="match status" value="1"/>
</dbReference>
<evidence type="ECO:0008006" key="4">
    <source>
        <dbReference type="Google" id="ProtNLM"/>
    </source>
</evidence>
<sequence length="142" mass="16284">MMKTIKMFGLLLMATLVFASCSKDDDDDAADVAGTKWETTYFYSYTKEGEYEDTDEYKTPTELKNEGEYEIIEFKSNKDFYIDNEKLGTWSQAGSTISVTIVYEGETIKKSFQISGNSITFNRDDSNKDTVYTETVIYTKMN</sequence>
<name>A0A2W7NGD4_9BACT</name>
<accession>A0A2W7NGD4</accession>
<evidence type="ECO:0000256" key="1">
    <source>
        <dbReference type="SAM" id="SignalP"/>
    </source>
</evidence>
<comment type="caution">
    <text evidence="2">The sequence shown here is derived from an EMBL/GenBank/DDBJ whole genome shotgun (WGS) entry which is preliminary data.</text>
</comment>
<reference evidence="2 3" key="1">
    <citation type="submission" date="2018-06" db="EMBL/GenBank/DDBJ databases">
        <title>Genomic Encyclopedia of Archaeal and Bacterial Type Strains, Phase II (KMG-II): from individual species to whole genera.</title>
        <authorList>
            <person name="Goeker M."/>
        </authorList>
    </citation>
    <scope>NUCLEOTIDE SEQUENCE [LARGE SCALE GENOMIC DNA]</scope>
    <source>
        <strain evidence="2 3">DSM 6779</strain>
    </source>
</reference>
<feature type="signal peptide" evidence="1">
    <location>
        <begin position="1"/>
        <end position="19"/>
    </location>
</feature>
<keyword evidence="1" id="KW-0732">Signal</keyword>
<feature type="chain" id="PRO_5015887356" description="Lipocalin-like protein" evidence="1">
    <location>
        <begin position="20"/>
        <end position="142"/>
    </location>
</feature>
<gene>
    <name evidence="2" type="ORF">LX69_00957</name>
</gene>
<evidence type="ECO:0000313" key="3">
    <source>
        <dbReference type="Proteomes" id="UP000249239"/>
    </source>
</evidence>
<protein>
    <recommendedName>
        <fullName evidence="4">Lipocalin-like protein</fullName>
    </recommendedName>
</protein>
<organism evidence="2 3">
    <name type="scientific">Breznakibacter xylanolyticus</name>
    <dbReference type="NCBI Taxonomy" id="990"/>
    <lineage>
        <taxon>Bacteria</taxon>
        <taxon>Pseudomonadati</taxon>
        <taxon>Bacteroidota</taxon>
        <taxon>Bacteroidia</taxon>
        <taxon>Marinilabiliales</taxon>
        <taxon>Marinilabiliaceae</taxon>
        <taxon>Breznakibacter</taxon>
    </lineage>
</organism>
<dbReference type="Proteomes" id="UP000249239">
    <property type="component" value="Unassembled WGS sequence"/>
</dbReference>
<keyword evidence="3" id="KW-1185">Reference proteome</keyword>